<dbReference type="OrthoDB" id="10654188at2759"/>
<proteinExistence type="predicted"/>
<feature type="region of interest" description="Disordered" evidence="1">
    <location>
        <begin position="183"/>
        <end position="208"/>
    </location>
</feature>
<dbReference type="VEuPathDB" id="TriTrypDB:LpyrH10_25_0910"/>
<dbReference type="GeneID" id="26908877"/>
<gene>
    <name evidence="2" type="ORF">ABB37_08593</name>
</gene>
<sequence>MDALRNTFLEWLHTTSPDDSCGVHLDTWSPPEASDDSGVHSKRHPSGENRLVSTWSSRRYRESGYHNHHQLQHSTNLGRSAAFTGSYHSIHDAANNEDYDEKRHLRVALRSFVEAAAVGGRASGDLQDRSLSSQRVPLYRTFSPGMREDEEDSEFDSEEGSDVQLGTRGASSRNAAAAAAVSGDAVAGGSPQSAAAHGRRSDDNFSDASMTPLQLSMAFIEARTAAAGTNNSRSIQPTPFVTPVNPETADTPPPTCDASFKFLRRHSSTSADYCVEEDGNDDSNNSSLHVPAGVQTLLRPSLLPVSTSSSPPPHDGGSAADAAHRPPRHLVPLREVLADNLSEDDINVPDASAFASTTAAAAGEDKESDERYEQSAGDDERGADASPRRLSVSMAIALVTANLRTNSRSSSGSGGSNVNADDMSALASAAAATAEEAAEHHEPPTVSTTTITAAAAAAATAALSHLNTPVTAYKKGSMMQYHASLMPDDHVAAHVLPSVAAAAAAVEHGKAPTVTPTTTTLAVAAITPAPASSTRHPLLIPQSHRIAHDITGRSALLRADLHFNAAPSMARLPAYSSAHTPLHPATTLEGLPYVASSLTGAGLSSVPQPFGAYPYQWMMAAEQMGSGVNGIGGGNPSTEGSYSAASGRVSPAAFSHLSSSYGMASTATPATMASLHRSASDGQLYATSAMGRRQVWC</sequence>
<dbReference type="Proteomes" id="UP000037923">
    <property type="component" value="Unassembled WGS sequence"/>
</dbReference>
<evidence type="ECO:0000256" key="1">
    <source>
        <dbReference type="SAM" id="MobiDB-lite"/>
    </source>
</evidence>
<feature type="region of interest" description="Disordered" evidence="1">
    <location>
        <begin position="141"/>
        <end position="171"/>
    </location>
</feature>
<evidence type="ECO:0000313" key="2">
    <source>
        <dbReference type="EMBL" id="KPA75292.1"/>
    </source>
</evidence>
<reference evidence="2 3" key="1">
    <citation type="submission" date="2015-07" db="EMBL/GenBank/DDBJ databases">
        <title>High-quality genome of monoxenous trypanosomatid Leptomonas pyrrhocoris.</title>
        <authorList>
            <person name="Flegontov P."/>
            <person name="Butenko A."/>
            <person name="Firsov S."/>
            <person name="Vlcek C."/>
            <person name="Logacheva M.D."/>
            <person name="Field M."/>
            <person name="Filatov D."/>
            <person name="Flegontova O."/>
            <person name="Gerasimov E."/>
            <person name="Jackson A.P."/>
            <person name="Kelly S."/>
            <person name="Opperdoes F."/>
            <person name="O'Reilly A."/>
            <person name="Votypka J."/>
            <person name="Yurchenko V."/>
            <person name="Lukes J."/>
        </authorList>
    </citation>
    <scope>NUCLEOTIDE SEQUENCE [LARGE SCALE GENOMIC DNA]</scope>
    <source>
        <strain evidence="2">H10</strain>
    </source>
</reference>
<comment type="caution">
    <text evidence="2">The sequence shown here is derived from an EMBL/GenBank/DDBJ whole genome shotgun (WGS) entry which is preliminary data.</text>
</comment>
<name>A0A0N0DRX2_LEPPY</name>
<dbReference type="RefSeq" id="XP_015653731.1">
    <property type="nucleotide sequence ID" value="XM_015807649.1"/>
</dbReference>
<evidence type="ECO:0000313" key="3">
    <source>
        <dbReference type="Proteomes" id="UP000037923"/>
    </source>
</evidence>
<dbReference type="AlphaFoldDB" id="A0A0N0DRX2"/>
<feature type="compositionally biased region" description="Basic and acidic residues" evidence="1">
    <location>
        <begin position="363"/>
        <end position="387"/>
    </location>
</feature>
<feature type="region of interest" description="Disordered" evidence="1">
    <location>
        <begin position="427"/>
        <end position="447"/>
    </location>
</feature>
<accession>A0A0N0DRX2</accession>
<dbReference type="EMBL" id="LGTL01000025">
    <property type="protein sequence ID" value="KPA75292.1"/>
    <property type="molecule type" value="Genomic_DNA"/>
</dbReference>
<feature type="compositionally biased region" description="Acidic residues" evidence="1">
    <location>
        <begin position="148"/>
        <end position="161"/>
    </location>
</feature>
<organism evidence="2 3">
    <name type="scientific">Leptomonas pyrrhocoris</name>
    <name type="common">Firebug parasite</name>
    <dbReference type="NCBI Taxonomy" id="157538"/>
    <lineage>
        <taxon>Eukaryota</taxon>
        <taxon>Discoba</taxon>
        <taxon>Euglenozoa</taxon>
        <taxon>Kinetoplastea</taxon>
        <taxon>Metakinetoplastina</taxon>
        <taxon>Trypanosomatida</taxon>
        <taxon>Trypanosomatidae</taxon>
        <taxon>Leishmaniinae</taxon>
        <taxon>Leptomonas</taxon>
    </lineage>
</organism>
<feature type="region of interest" description="Disordered" evidence="1">
    <location>
        <begin position="357"/>
        <end position="388"/>
    </location>
</feature>
<feature type="compositionally biased region" description="Polar residues" evidence="1">
    <location>
        <begin position="229"/>
        <end position="239"/>
    </location>
</feature>
<keyword evidence="3" id="KW-1185">Reference proteome</keyword>
<feature type="region of interest" description="Disordered" evidence="1">
    <location>
        <begin position="229"/>
        <end position="259"/>
    </location>
</feature>
<protein>
    <submittedName>
        <fullName evidence="2">Uncharacterized protein</fullName>
    </submittedName>
</protein>
<dbReference type="OMA" id="GAYPYQW"/>
<feature type="region of interest" description="Disordered" evidence="1">
    <location>
        <begin position="302"/>
        <end position="326"/>
    </location>
</feature>
<feature type="region of interest" description="Disordered" evidence="1">
    <location>
        <begin position="29"/>
        <end position="50"/>
    </location>
</feature>